<accession>T0YW70</accession>
<evidence type="ECO:0000256" key="3">
    <source>
        <dbReference type="ARBA" id="ARBA00022989"/>
    </source>
</evidence>
<feature type="transmembrane region" description="Helical" evidence="5">
    <location>
        <begin position="32"/>
        <end position="51"/>
    </location>
</feature>
<feature type="non-terminal residue" evidence="7">
    <location>
        <position position="129"/>
    </location>
</feature>
<evidence type="ECO:0000313" key="7">
    <source>
        <dbReference type="EMBL" id="EQD36192.1"/>
    </source>
</evidence>
<dbReference type="InterPro" id="IPR036259">
    <property type="entry name" value="MFS_trans_sf"/>
</dbReference>
<dbReference type="GO" id="GO:0022857">
    <property type="term" value="F:transmembrane transporter activity"/>
    <property type="evidence" value="ECO:0007669"/>
    <property type="project" value="InterPro"/>
</dbReference>
<comment type="subcellular location">
    <subcellularLocation>
        <location evidence="1">Membrane</location>
        <topology evidence="1">Multi-pass membrane protein</topology>
    </subcellularLocation>
</comment>
<dbReference type="SUPFAM" id="SSF103473">
    <property type="entry name" value="MFS general substrate transporter"/>
    <property type="match status" value="1"/>
</dbReference>
<evidence type="ECO:0000259" key="6">
    <source>
        <dbReference type="PROSITE" id="PS50850"/>
    </source>
</evidence>
<dbReference type="PANTHER" id="PTHR23501:SF5">
    <property type="entry name" value="TRANSPORT PROTEIN"/>
    <property type="match status" value="1"/>
</dbReference>
<evidence type="ECO:0000256" key="1">
    <source>
        <dbReference type="ARBA" id="ARBA00004141"/>
    </source>
</evidence>
<feature type="transmembrane region" description="Helical" evidence="5">
    <location>
        <begin position="7"/>
        <end position="26"/>
    </location>
</feature>
<feature type="transmembrane region" description="Helical" evidence="5">
    <location>
        <begin position="63"/>
        <end position="85"/>
    </location>
</feature>
<gene>
    <name evidence="7" type="ORF">B1B_16604</name>
</gene>
<dbReference type="InterPro" id="IPR011701">
    <property type="entry name" value="MFS"/>
</dbReference>
<evidence type="ECO:0000256" key="5">
    <source>
        <dbReference type="SAM" id="Phobius"/>
    </source>
</evidence>
<name>T0YW70_9ZZZZ</name>
<reference evidence="7" key="2">
    <citation type="journal article" date="2014" name="ISME J.">
        <title>Microbial stratification in low pH oxic and suboxic macroscopic growths along an acid mine drainage.</title>
        <authorList>
            <person name="Mendez-Garcia C."/>
            <person name="Mesa V."/>
            <person name="Sprenger R.R."/>
            <person name="Richter M."/>
            <person name="Diez M.S."/>
            <person name="Solano J."/>
            <person name="Bargiela R."/>
            <person name="Golyshina O.V."/>
            <person name="Manteca A."/>
            <person name="Ramos J.L."/>
            <person name="Gallego J.R."/>
            <person name="Llorente I."/>
            <person name="Martins Dos Santos V.A."/>
            <person name="Jensen O.N."/>
            <person name="Pelaez A.I."/>
            <person name="Sanchez J."/>
            <person name="Ferrer M."/>
        </authorList>
    </citation>
    <scope>NUCLEOTIDE SEQUENCE</scope>
</reference>
<dbReference type="GO" id="GO:0005886">
    <property type="term" value="C:plasma membrane"/>
    <property type="evidence" value="ECO:0007669"/>
    <property type="project" value="TreeGrafter"/>
</dbReference>
<keyword evidence="4 5" id="KW-0472">Membrane</keyword>
<keyword evidence="2 5" id="KW-0812">Transmembrane</keyword>
<protein>
    <submittedName>
        <fullName evidence="7">Multidrug resistance protein</fullName>
    </submittedName>
</protein>
<feature type="transmembrane region" description="Helical" evidence="5">
    <location>
        <begin position="91"/>
        <end position="117"/>
    </location>
</feature>
<dbReference type="PROSITE" id="PS50850">
    <property type="entry name" value="MFS"/>
    <property type="match status" value="1"/>
</dbReference>
<dbReference type="InterPro" id="IPR020846">
    <property type="entry name" value="MFS_dom"/>
</dbReference>
<organism evidence="7">
    <name type="scientific">mine drainage metagenome</name>
    <dbReference type="NCBI Taxonomy" id="410659"/>
    <lineage>
        <taxon>unclassified sequences</taxon>
        <taxon>metagenomes</taxon>
        <taxon>ecological metagenomes</taxon>
    </lineage>
</organism>
<dbReference type="AlphaFoldDB" id="T0YW70"/>
<dbReference type="PANTHER" id="PTHR23501">
    <property type="entry name" value="MAJOR FACILITATOR SUPERFAMILY"/>
    <property type="match status" value="1"/>
</dbReference>
<evidence type="ECO:0000256" key="4">
    <source>
        <dbReference type="ARBA" id="ARBA00023136"/>
    </source>
</evidence>
<evidence type="ECO:0000256" key="2">
    <source>
        <dbReference type="ARBA" id="ARBA00022692"/>
    </source>
</evidence>
<keyword evidence="3 5" id="KW-1133">Transmembrane helix</keyword>
<sequence length="129" mass="13504">MSAINGTILIISLPAVFSGLGVNPLVASNIALLLWLLLGYMLVSGVIVVTIGRLSDMYGRVKLYNIGFAIFTLGSIGLYISSLYITGINGALSLILLRLVQAVGGGFLFANSVAILTDAFPSNERGKAI</sequence>
<reference evidence="7" key="1">
    <citation type="submission" date="2013-08" db="EMBL/GenBank/DDBJ databases">
        <authorList>
            <person name="Mendez C."/>
            <person name="Richter M."/>
            <person name="Ferrer M."/>
            <person name="Sanchez J."/>
        </authorList>
    </citation>
    <scope>NUCLEOTIDE SEQUENCE</scope>
</reference>
<feature type="domain" description="Major facilitator superfamily (MFS) profile" evidence="6">
    <location>
        <begin position="1"/>
        <end position="129"/>
    </location>
</feature>
<proteinExistence type="predicted"/>
<dbReference type="EMBL" id="AUZY01011056">
    <property type="protein sequence ID" value="EQD36192.1"/>
    <property type="molecule type" value="Genomic_DNA"/>
</dbReference>
<comment type="caution">
    <text evidence="7">The sequence shown here is derived from an EMBL/GenBank/DDBJ whole genome shotgun (WGS) entry which is preliminary data.</text>
</comment>
<dbReference type="Pfam" id="PF07690">
    <property type="entry name" value="MFS_1"/>
    <property type="match status" value="1"/>
</dbReference>
<dbReference type="Gene3D" id="1.20.1720.10">
    <property type="entry name" value="Multidrug resistance protein D"/>
    <property type="match status" value="1"/>
</dbReference>